<name>I3YA66_THIV6</name>
<reference evidence="2 3" key="1">
    <citation type="submission" date="2012-06" db="EMBL/GenBank/DDBJ databases">
        <title>Complete sequence of Thiocystis violascens DSM 198.</title>
        <authorList>
            <consortium name="US DOE Joint Genome Institute"/>
            <person name="Lucas S."/>
            <person name="Han J."/>
            <person name="Lapidus A."/>
            <person name="Cheng J.-F."/>
            <person name="Goodwin L."/>
            <person name="Pitluck S."/>
            <person name="Peters L."/>
            <person name="Ovchinnikova G."/>
            <person name="Teshima H."/>
            <person name="Detter J.C."/>
            <person name="Han C."/>
            <person name="Tapia R."/>
            <person name="Land M."/>
            <person name="Hauser L."/>
            <person name="Kyrpides N."/>
            <person name="Ivanova N."/>
            <person name="Pagani I."/>
            <person name="Vogl K."/>
            <person name="Liu Z."/>
            <person name="Frigaard N.-U."/>
            <person name="Bryant D."/>
            <person name="Woyke T."/>
        </authorList>
    </citation>
    <scope>NUCLEOTIDE SEQUENCE [LARGE SCALE GENOMIC DNA]</scope>
    <source>
        <strain evidence="3">ATCC 17096 / DSM 198 / 6111</strain>
    </source>
</reference>
<dbReference type="HOGENOM" id="CLU_2235367_0_0_6"/>
<evidence type="ECO:0000313" key="2">
    <source>
        <dbReference type="EMBL" id="AFL73884.1"/>
    </source>
</evidence>
<proteinExistence type="predicted"/>
<keyword evidence="1" id="KW-0175">Coiled coil</keyword>
<dbReference type="EMBL" id="CP003154">
    <property type="protein sequence ID" value="AFL73884.1"/>
    <property type="molecule type" value="Genomic_DNA"/>
</dbReference>
<dbReference type="AlphaFoldDB" id="I3YA66"/>
<dbReference type="Proteomes" id="UP000006062">
    <property type="component" value="Chromosome"/>
</dbReference>
<evidence type="ECO:0000313" key="3">
    <source>
        <dbReference type="Proteomes" id="UP000006062"/>
    </source>
</evidence>
<gene>
    <name evidence="2" type="ordered locus">Thivi_1924</name>
</gene>
<dbReference type="KEGG" id="tvi:Thivi_1924"/>
<feature type="coiled-coil region" evidence="1">
    <location>
        <begin position="45"/>
        <end position="99"/>
    </location>
</feature>
<accession>I3YA66</accession>
<dbReference type="eggNOG" id="ENOG5033C10">
    <property type="taxonomic scope" value="Bacteria"/>
</dbReference>
<sequence length="105" mass="12185">MFPESSNHFDRDLDVILDRIYRSDPSTRTDIASNSVTPRKVLMRREQGSTELKQALAELRGMREKSQSMQRLKEEVDYLQDQIDQMKTLGERIVALRKQLSEDGG</sequence>
<organism evidence="2 3">
    <name type="scientific">Thiocystis violascens (strain ATCC 17096 / DSM 198 / 6111)</name>
    <name type="common">Chromatium violascens</name>
    <dbReference type="NCBI Taxonomy" id="765911"/>
    <lineage>
        <taxon>Bacteria</taxon>
        <taxon>Pseudomonadati</taxon>
        <taxon>Pseudomonadota</taxon>
        <taxon>Gammaproteobacteria</taxon>
        <taxon>Chromatiales</taxon>
        <taxon>Chromatiaceae</taxon>
        <taxon>Thiocystis</taxon>
    </lineage>
</organism>
<keyword evidence="3" id="KW-1185">Reference proteome</keyword>
<protein>
    <submittedName>
        <fullName evidence="2">Uncharacterized protein</fullName>
    </submittedName>
</protein>
<evidence type="ECO:0000256" key="1">
    <source>
        <dbReference type="SAM" id="Coils"/>
    </source>
</evidence>